<organism evidence="1 2">
    <name type="scientific">Echinicola pacifica</name>
    <dbReference type="NCBI Taxonomy" id="346377"/>
    <lineage>
        <taxon>Bacteria</taxon>
        <taxon>Pseudomonadati</taxon>
        <taxon>Bacteroidota</taxon>
        <taxon>Cytophagia</taxon>
        <taxon>Cytophagales</taxon>
        <taxon>Cyclobacteriaceae</taxon>
        <taxon>Echinicola</taxon>
    </lineage>
</organism>
<dbReference type="Proteomes" id="UP000619457">
    <property type="component" value="Unassembled WGS sequence"/>
</dbReference>
<reference evidence="1" key="2">
    <citation type="submission" date="2020-09" db="EMBL/GenBank/DDBJ databases">
        <authorList>
            <person name="Sun Q."/>
            <person name="Kim S."/>
        </authorList>
    </citation>
    <scope>NUCLEOTIDE SEQUENCE</scope>
    <source>
        <strain evidence="1">KCTC 12368</strain>
    </source>
</reference>
<evidence type="ECO:0008006" key="3">
    <source>
        <dbReference type="Google" id="ProtNLM"/>
    </source>
</evidence>
<evidence type="ECO:0000313" key="1">
    <source>
        <dbReference type="EMBL" id="GGZ31346.1"/>
    </source>
</evidence>
<gene>
    <name evidence="1" type="ORF">GCM10007049_25560</name>
</gene>
<proteinExistence type="predicted"/>
<protein>
    <recommendedName>
        <fullName evidence="3">Pimeloyl-ACP methyl ester carboxylesterase</fullName>
    </recommendedName>
</protein>
<keyword evidence="2" id="KW-1185">Reference proteome</keyword>
<comment type="caution">
    <text evidence="1">The sequence shown here is derived from an EMBL/GenBank/DDBJ whole genome shotgun (WGS) entry which is preliminary data.</text>
</comment>
<dbReference type="SUPFAM" id="SSF53474">
    <property type="entry name" value="alpha/beta-Hydrolases"/>
    <property type="match status" value="1"/>
</dbReference>
<name>A0A918UT60_9BACT</name>
<dbReference type="AlphaFoldDB" id="A0A918UT60"/>
<dbReference type="RefSeq" id="WP_018474765.1">
    <property type="nucleotide sequence ID" value="NZ_BMWX01000004.1"/>
</dbReference>
<dbReference type="EMBL" id="BMWX01000004">
    <property type="protein sequence ID" value="GGZ31346.1"/>
    <property type="molecule type" value="Genomic_DNA"/>
</dbReference>
<evidence type="ECO:0000313" key="2">
    <source>
        <dbReference type="Proteomes" id="UP000619457"/>
    </source>
</evidence>
<reference evidence="1" key="1">
    <citation type="journal article" date="2014" name="Int. J. Syst. Evol. Microbiol.">
        <title>Complete genome sequence of Corynebacterium casei LMG S-19264T (=DSM 44701T), isolated from a smear-ripened cheese.</title>
        <authorList>
            <consortium name="US DOE Joint Genome Institute (JGI-PGF)"/>
            <person name="Walter F."/>
            <person name="Albersmeier A."/>
            <person name="Kalinowski J."/>
            <person name="Ruckert C."/>
        </authorList>
    </citation>
    <scope>NUCLEOTIDE SEQUENCE</scope>
    <source>
        <strain evidence="1">KCTC 12368</strain>
    </source>
</reference>
<accession>A0A918UT60</accession>
<dbReference type="InterPro" id="IPR029058">
    <property type="entry name" value="AB_hydrolase_fold"/>
</dbReference>
<sequence length="218" mass="25007">MKIFAISGLGADKRVFEYLTLEYEIINVEWIKPELKESIIHYSQRLITEYRIDKDDEYGILGVSFGGLIATEISKLTKPKFTILISSVENRKELGGLIRLAGKSKILDLIPEKLLNPPKFLAYFMFGTEKKELLDSILSETDFYFLKWAVRELMNWKNQTRIINLIKIGGSKDKLLPPKGNNTIIIENGEHFMIVDRAKEISEIINVEVKTILNNGNN</sequence>
<dbReference type="Gene3D" id="3.40.50.1820">
    <property type="entry name" value="alpha/beta hydrolase"/>
    <property type="match status" value="1"/>
</dbReference>